<keyword evidence="2" id="KW-0732">Signal</keyword>
<evidence type="ECO:0000256" key="1">
    <source>
        <dbReference type="SAM" id="MobiDB-lite"/>
    </source>
</evidence>
<evidence type="ECO:0000256" key="2">
    <source>
        <dbReference type="SAM" id="SignalP"/>
    </source>
</evidence>
<feature type="signal peptide" evidence="2">
    <location>
        <begin position="1"/>
        <end position="30"/>
    </location>
</feature>
<keyword evidence="4" id="KW-1185">Reference proteome</keyword>
<dbReference type="EMBL" id="MU839853">
    <property type="protein sequence ID" value="KAK1749674.1"/>
    <property type="molecule type" value="Genomic_DNA"/>
</dbReference>
<protein>
    <recommendedName>
        <fullName evidence="5">Secreted protein</fullName>
    </recommendedName>
</protein>
<dbReference type="AlphaFoldDB" id="A0AAJ0B2L2"/>
<dbReference type="Proteomes" id="UP001239445">
    <property type="component" value="Unassembled WGS sequence"/>
</dbReference>
<proteinExistence type="predicted"/>
<evidence type="ECO:0008006" key="5">
    <source>
        <dbReference type="Google" id="ProtNLM"/>
    </source>
</evidence>
<sequence>MLHPPCRWHSCMMQVVWLWFSRWLGQPALSAESGVPSRNPSTQNVTKCKSSSRKDFDLCQHTVTECAFRLPRQSSLDITRPAPGLLQHWRPALQTSAMASRSASVPGVTTQISGRPEGQGRDGDPGLCLLGYGGIFSRWPK</sequence>
<gene>
    <name evidence="3" type="ORF">QBC47DRAFT_130915</name>
</gene>
<feature type="chain" id="PRO_5042536618" description="Secreted protein" evidence="2">
    <location>
        <begin position="31"/>
        <end position="141"/>
    </location>
</feature>
<feature type="region of interest" description="Disordered" evidence="1">
    <location>
        <begin position="99"/>
        <end position="125"/>
    </location>
</feature>
<accession>A0AAJ0B2L2</accession>
<feature type="compositionally biased region" description="Polar residues" evidence="1">
    <location>
        <begin position="99"/>
        <end position="113"/>
    </location>
</feature>
<name>A0AAJ0B2L2_9PEZI</name>
<comment type="caution">
    <text evidence="3">The sequence shown here is derived from an EMBL/GenBank/DDBJ whole genome shotgun (WGS) entry which is preliminary data.</text>
</comment>
<evidence type="ECO:0000313" key="4">
    <source>
        <dbReference type="Proteomes" id="UP001239445"/>
    </source>
</evidence>
<evidence type="ECO:0000313" key="3">
    <source>
        <dbReference type="EMBL" id="KAK1749674.1"/>
    </source>
</evidence>
<organism evidence="3 4">
    <name type="scientific">Echria macrotheca</name>
    <dbReference type="NCBI Taxonomy" id="438768"/>
    <lineage>
        <taxon>Eukaryota</taxon>
        <taxon>Fungi</taxon>
        <taxon>Dikarya</taxon>
        <taxon>Ascomycota</taxon>
        <taxon>Pezizomycotina</taxon>
        <taxon>Sordariomycetes</taxon>
        <taxon>Sordariomycetidae</taxon>
        <taxon>Sordariales</taxon>
        <taxon>Schizotheciaceae</taxon>
        <taxon>Echria</taxon>
    </lineage>
</organism>
<reference evidence="3" key="1">
    <citation type="submission" date="2023-06" db="EMBL/GenBank/DDBJ databases">
        <title>Genome-scale phylogeny and comparative genomics of the fungal order Sordariales.</title>
        <authorList>
            <consortium name="Lawrence Berkeley National Laboratory"/>
            <person name="Hensen N."/>
            <person name="Bonometti L."/>
            <person name="Westerberg I."/>
            <person name="Brannstrom I.O."/>
            <person name="Guillou S."/>
            <person name="Cros-Aarteil S."/>
            <person name="Calhoun S."/>
            <person name="Haridas S."/>
            <person name="Kuo A."/>
            <person name="Mondo S."/>
            <person name="Pangilinan J."/>
            <person name="Riley R."/>
            <person name="Labutti K."/>
            <person name="Andreopoulos B."/>
            <person name="Lipzen A."/>
            <person name="Chen C."/>
            <person name="Yanf M."/>
            <person name="Daum C."/>
            <person name="Ng V."/>
            <person name="Clum A."/>
            <person name="Steindorff A."/>
            <person name="Ohm R."/>
            <person name="Martin F."/>
            <person name="Silar P."/>
            <person name="Natvig D."/>
            <person name="Lalanne C."/>
            <person name="Gautier V."/>
            <person name="Ament-Velasquez S.L."/>
            <person name="Kruys A."/>
            <person name="Hutchinson M.I."/>
            <person name="Powell A.J."/>
            <person name="Barry K."/>
            <person name="Miller A.N."/>
            <person name="Grigoriev I.V."/>
            <person name="Debuchy R."/>
            <person name="Gladieux P."/>
            <person name="Thoren M.H."/>
            <person name="Johannesson H."/>
        </authorList>
    </citation>
    <scope>NUCLEOTIDE SEQUENCE</scope>
    <source>
        <strain evidence="3">PSN4</strain>
    </source>
</reference>